<dbReference type="Gene3D" id="2.40.480.10">
    <property type="entry name" value="Allene oxide cyclase-like"/>
    <property type="match status" value="1"/>
</dbReference>
<gene>
    <name evidence="5" type="ORF">CKAN_02549100</name>
</gene>
<dbReference type="Pfam" id="PF03018">
    <property type="entry name" value="Dirigent"/>
    <property type="match status" value="1"/>
</dbReference>
<keyword evidence="4" id="KW-0052">Apoplast</keyword>
<evidence type="ECO:0000313" key="5">
    <source>
        <dbReference type="EMBL" id="RWR96124.1"/>
    </source>
</evidence>
<reference evidence="5 6" key="1">
    <citation type="journal article" date="2019" name="Nat. Plants">
        <title>Stout camphor tree genome fills gaps in understanding of flowering plant genome evolution.</title>
        <authorList>
            <person name="Chaw S.M."/>
            <person name="Liu Y.C."/>
            <person name="Wu Y.W."/>
            <person name="Wang H.Y."/>
            <person name="Lin C.I."/>
            <person name="Wu C.S."/>
            <person name="Ke H.M."/>
            <person name="Chang L.Y."/>
            <person name="Hsu C.Y."/>
            <person name="Yang H.T."/>
            <person name="Sudianto E."/>
            <person name="Hsu M.H."/>
            <person name="Wu K.P."/>
            <person name="Wang L.N."/>
            <person name="Leebens-Mack J.H."/>
            <person name="Tsai I.J."/>
        </authorList>
    </citation>
    <scope>NUCLEOTIDE SEQUENCE [LARGE SCALE GENOMIC DNA]</scope>
    <source>
        <strain evidence="6">cv. Chaw 1501</strain>
        <tissue evidence="5">Young leaves</tissue>
    </source>
</reference>
<name>A0A3S3R8K7_9MAGN</name>
<evidence type="ECO:0000256" key="1">
    <source>
        <dbReference type="ARBA" id="ARBA00010746"/>
    </source>
</evidence>
<evidence type="ECO:0000313" key="6">
    <source>
        <dbReference type="Proteomes" id="UP000283530"/>
    </source>
</evidence>
<proteinExistence type="inferred from homology"/>
<comment type="function">
    <text evidence="4">Dirigent proteins impart stereoselectivity on the phenoxy radical-coupling reaction, yielding optically active lignans from two molecules of coniferyl alcohol in the biosynthesis of lignans, flavonolignans, and alkaloids and thus plays a central role in plant secondary metabolism.</text>
</comment>
<evidence type="ECO:0000256" key="2">
    <source>
        <dbReference type="ARBA" id="ARBA00011738"/>
    </source>
</evidence>
<dbReference type="AlphaFoldDB" id="A0A3S3R8K7"/>
<dbReference type="InterPro" id="IPR004265">
    <property type="entry name" value="Dirigent"/>
</dbReference>
<dbReference type="GO" id="GO:0048046">
    <property type="term" value="C:apoplast"/>
    <property type="evidence" value="ECO:0007669"/>
    <property type="project" value="UniProtKB-SubCell"/>
</dbReference>
<sequence>MAPNTIARNGFLLLLLFTLGTLQAQAMKPKETHMSFYMHDLVGGRVTTGLAVAGTNGSKSNVLSFGTVTVLDNKLTERFHPRSSQVGRAQGIYVGSALNGQSLHFVFSIIFTNRRYNGSTLEIQGADRLELSKREVSVVSGTGLFRFARGFAVIERAFFDPVTLNAVLKFDVTLRHY</sequence>
<accession>A0A3S3R8K7</accession>
<dbReference type="OrthoDB" id="1864232at2759"/>
<organism evidence="5 6">
    <name type="scientific">Cinnamomum micranthum f. kanehirae</name>
    <dbReference type="NCBI Taxonomy" id="337451"/>
    <lineage>
        <taxon>Eukaryota</taxon>
        <taxon>Viridiplantae</taxon>
        <taxon>Streptophyta</taxon>
        <taxon>Embryophyta</taxon>
        <taxon>Tracheophyta</taxon>
        <taxon>Spermatophyta</taxon>
        <taxon>Magnoliopsida</taxon>
        <taxon>Magnoliidae</taxon>
        <taxon>Laurales</taxon>
        <taxon>Lauraceae</taxon>
        <taxon>Cinnamomum</taxon>
    </lineage>
</organism>
<dbReference type="EMBL" id="QPKB01000012">
    <property type="protein sequence ID" value="RWR96124.1"/>
    <property type="molecule type" value="Genomic_DNA"/>
</dbReference>
<comment type="subunit">
    <text evidence="2 4">Homodimer.</text>
</comment>
<keyword evidence="6" id="KW-1185">Reference proteome</keyword>
<keyword evidence="4" id="KW-0732">Signal</keyword>
<keyword evidence="3 4" id="KW-0964">Secreted</keyword>
<dbReference type="PANTHER" id="PTHR21495">
    <property type="entry name" value="NUCLEOPORIN-RELATED"/>
    <property type="match status" value="1"/>
</dbReference>
<dbReference type="InterPro" id="IPR044859">
    <property type="entry name" value="Allene_oxi_cyc_Dirigent"/>
</dbReference>
<dbReference type="Proteomes" id="UP000283530">
    <property type="component" value="Unassembled WGS sequence"/>
</dbReference>
<feature type="chain" id="PRO_5018382421" description="Dirigent protein" evidence="4">
    <location>
        <begin position="27"/>
        <end position="177"/>
    </location>
</feature>
<comment type="subcellular location">
    <subcellularLocation>
        <location evidence="4">Secreted</location>
        <location evidence="4">Extracellular space</location>
        <location evidence="4">Apoplast</location>
    </subcellularLocation>
</comment>
<dbReference type="GO" id="GO:0009699">
    <property type="term" value="P:phenylpropanoid biosynthetic process"/>
    <property type="evidence" value="ECO:0007669"/>
    <property type="project" value="UniProtKB-ARBA"/>
</dbReference>
<evidence type="ECO:0000256" key="4">
    <source>
        <dbReference type="RuleBase" id="RU363099"/>
    </source>
</evidence>
<comment type="caution">
    <text evidence="5">The sequence shown here is derived from an EMBL/GenBank/DDBJ whole genome shotgun (WGS) entry which is preliminary data.</text>
</comment>
<protein>
    <recommendedName>
        <fullName evidence="4">Dirigent protein</fullName>
    </recommendedName>
</protein>
<comment type="similarity">
    <text evidence="1 4">Belongs to the plant dirigent protein family.</text>
</comment>
<evidence type="ECO:0000256" key="3">
    <source>
        <dbReference type="ARBA" id="ARBA00022525"/>
    </source>
</evidence>
<feature type="signal peptide" evidence="4">
    <location>
        <begin position="1"/>
        <end position="26"/>
    </location>
</feature>